<evidence type="ECO:0000313" key="1">
    <source>
        <dbReference type="EMBL" id="KAJ8875615.1"/>
    </source>
</evidence>
<accession>A0ABQ9GUA0</accession>
<gene>
    <name evidence="1" type="ORF">PR048_023511</name>
</gene>
<comment type="caution">
    <text evidence="1">The sequence shown here is derived from an EMBL/GenBank/DDBJ whole genome shotgun (WGS) entry which is preliminary data.</text>
</comment>
<dbReference type="EMBL" id="JARBHB010000009">
    <property type="protein sequence ID" value="KAJ8875615.1"/>
    <property type="molecule type" value="Genomic_DNA"/>
</dbReference>
<name>A0ABQ9GUA0_9NEOP</name>
<protein>
    <submittedName>
        <fullName evidence="1">Uncharacterized protein</fullName>
    </submittedName>
</protein>
<sequence>MAWVHGKTGYLPVKKGLQSRYIKSFIHFSENDYERDLQNEFTGIKRNAVHYLLIPNVTSNEFPKISERLKNQTVKRKLVSDLTEMQKMKRHPENSKCEENKNNGTHVVTQELNEQCVNQVQVKT</sequence>
<dbReference type="Proteomes" id="UP001159363">
    <property type="component" value="Chromosome 8"/>
</dbReference>
<reference evidence="1 2" key="1">
    <citation type="submission" date="2023-02" db="EMBL/GenBank/DDBJ databases">
        <title>LHISI_Scaffold_Assembly.</title>
        <authorList>
            <person name="Stuart O.P."/>
            <person name="Cleave R."/>
            <person name="Magrath M.J.L."/>
            <person name="Mikheyev A.S."/>
        </authorList>
    </citation>
    <scope>NUCLEOTIDE SEQUENCE [LARGE SCALE GENOMIC DNA]</scope>
    <source>
        <strain evidence="1">Daus_M_001</strain>
        <tissue evidence="1">Leg muscle</tissue>
    </source>
</reference>
<organism evidence="1 2">
    <name type="scientific">Dryococelus australis</name>
    <dbReference type="NCBI Taxonomy" id="614101"/>
    <lineage>
        <taxon>Eukaryota</taxon>
        <taxon>Metazoa</taxon>
        <taxon>Ecdysozoa</taxon>
        <taxon>Arthropoda</taxon>
        <taxon>Hexapoda</taxon>
        <taxon>Insecta</taxon>
        <taxon>Pterygota</taxon>
        <taxon>Neoptera</taxon>
        <taxon>Polyneoptera</taxon>
        <taxon>Phasmatodea</taxon>
        <taxon>Verophasmatodea</taxon>
        <taxon>Anareolatae</taxon>
        <taxon>Phasmatidae</taxon>
        <taxon>Eurycanthinae</taxon>
        <taxon>Dryococelus</taxon>
    </lineage>
</organism>
<evidence type="ECO:0000313" key="2">
    <source>
        <dbReference type="Proteomes" id="UP001159363"/>
    </source>
</evidence>
<keyword evidence="2" id="KW-1185">Reference proteome</keyword>
<proteinExistence type="predicted"/>